<dbReference type="InterPro" id="IPR001806">
    <property type="entry name" value="Small_GTPase"/>
</dbReference>
<feature type="non-terminal residue" evidence="3">
    <location>
        <position position="101"/>
    </location>
</feature>
<dbReference type="Proteomes" id="UP000265618">
    <property type="component" value="Unassembled WGS sequence"/>
</dbReference>
<evidence type="ECO:0000256" key="1">
    <source>
        <dbReference type="ARBA" id="ARBA00022741"/>
    </source>
</evidence>
<dbReference type="PANTHER" id="PTHR47977">
    <property type="entry name" value="RAS-RELATED PROTEIN RAB"/>
    <property type="match status" value="1"/>
</dbReference>
<dbReference type="Pfam" id="PF00071">
    <property type="entry name" value="Ras"/>
    <property type="match status" value="1"/>
</dbReference>
<protein>
    <submittedName>
        <fullName evidence="3">Small GTPase superfamily, Rab type</fullName>
    </submittedName>
</protein>
<dbReference type="PROSITE" id="PS51419">
    <property type="entry name" value="RAB"/>
    <property type="match status" value="1"/>
</dbReference>
<sequence length="101" mass="10461">EEGSGVILFVVGNKIDLASNRVVSEAQGQAEADRHGATFIETSAKEGTNVKGLFRQIALALPVETHTPEARNGGLNIGSPGTGHREVVVGDKYVDNAGCGC</sequence>
<dbReference type="GO" id="GO:0005525">
    <property type="term" value="F:GTP binding"/>
    <property type="evidence" value="ECO:0007669"/>
    <property type="project" value="UniProtKB-KW"/>
</dbReference>
<dbReference type="PRINTS" id="PR00449">
    <property type="entry name" value="RASTRNSFRMNG"/>
</dbReference>
<dbReference type="OrthoDB" id="63533at2759"/>
<keyword evidence="2" id="KW-0342">GTP-binding</keyword>
<dbReference type="GO" id="GO:0003924">
    <property type="term" value="F:GTPase activity"/>
    <property type="evidence" value="ECO:0007669"/>
    <property type="project" value="InterPro"/>
</dbReference>
<dbReference type="Gene3D" id="3.40.50.300">
    <property type="entry name" value="P-loop containing nucleotide triphosphate hydrolases"/>
    <property type="match status" value="1"/>
</dbReference>
<keyword evidence="1" id="KW-0547">Nucleotide-binding</keyword>
<dbReference type="InterPro" id="IPR027417">
    <property type="entry name" value="P-loop_NTPase"/>
</dbReference>
<reference evidence="3 4" key="1">
    <citation type="journal article" date="2018" name="PLoS ONE">
        <title>The draft genome of Kipferlia bialata reveals reductive genome evolution in fornicate parasites.</title>
        <authorList>
            <person name="Tanifuji G."/>
            <person name="Takabayashi S."/>
            <person name="Kume K."/>
            <person name="Takagi M."/>
            <person name="Nakayama T."/>
            <person name="Kamikawa R."/>
            <person name="Inagaki Y."/>
            <person name="Hashimoto T."/>
        </authorList>
    </citation>
    <scope>NUCLEOTIDE SEQUENCE [LARGE SCALE GENOMIC DNA]</scope>
    <source>
        <strain evidence="3">NY0173</strain>
    </source>
</reference>
<gene>
    <name evidence="3" type="ORF">KIPB_009255</name>
</gene>
<dbReference type="SMART" id="SM00175">
    <property type="entry name" value="RAB"/>
    <property type="match status" value="1"/>
</dbReference>
<evidence type="ECO:0000313" key="3">
    <source>
        <dbReference type="EMBL" id="GIQ87253.1"/>
    </source>
</evidence>
<name>A0A9K3GLD7_9EUKA</name>
<keyword evidence="4" id="KW-1185">Reference proteome</keyword>
<proteinExistence type="predicted"/>
<dbReference type="SUPFAM" id="SSF52540">
    <property type="entry name" value="P-loop containing nucleoside triphosphate hydrolases"/>
    <property type="match status" value="1"/>
</dbReference>
<evidence type="ECO:0000256" key="2">
    <source>
        <dbReference type="ARBA" id="ARBA00023134"/>
    </source>
</evidence>
<organism evidence="3 4">
    <name type="scientific">Kipferlia bialata</name>
    <dbReference type="NCBI Taxonomy" id="797122"/>
    <lineage>
        <taxon>Eukaryota</taxon>
        <taxon>Metamonada</taxon>
        <taxon>Carpediemonas-like organisms</taxon>
        <taxon>Kipferlia</taxon>
    </lineage>
</organism>
<dbReference type="AlphaFoldDB" id="A0A9K3GLD7"/>
<dbReference type="InterPro" id="IPR050227">
    <property type="entry name" value="Rab"/>
</dbReference>
<dbReference type="EMBL" id="BDIP01003087">
    <property type="protein sequence ID" value="GIQ87253.1"/>
    <property type="molecule type" value="Genomic_DNA"/>
</dbReference>
<comment type="caution">
    <text evidence="3">The sequence shown here is derived from an EMBL/GenBank/DDBJ whole genome shotgun (WGS) entry which is preliminary data.</text>
</comment>
<accession>A0A9K3GLD7</accession>
<evidence type="ECO:0000313" key="4">
    <source>
        <dbReference type="Proteomes" id="UP000265618"/>
    </source>
</evidence>